<dbReference type="Proteomes" id="UP000011885">
    <property type="component" value="Unassembled WGS sequence"/>
</dbReference>
<keyword evidence="2" id="KW-1185">Reference proteome</keyword>
<proteinExistence type="predicted"/>
<evidence type="ECO:0000313" key="2">
    <source>
        <dbReference type="Proteomes" id="UP000011885"/>
    </source>
</evidence>
<evidence type="ECO:0000313" key="1">
    <source>
        <dbReference type="EMBL" id="EMI58088.1"/>
    </source>
</evidence>
<sequence>MGCDTLLWIGDNEHPEMRAAWRVCQQVSDVIAIRGGIAEATERPPRSSPTHVIVAQSNRHDARQIAIDGESLPRLRSQFPDADMLVVRGRLVAPTVRLPERSVNRNAGEHWVDSVPSSEAESFLRYWLTGVECPDESLSLGPIVVVSSVYQDAEPYIETLRSLPCSEEGGHALVQWQRTLTRHSSAGFATVLWDDSVAVPCGAEGWRIRCERAPGARHVWMTGLANESQRQIARENGVDAVVEKPGRLACLVDALI</sequence>
<dbReference type="AlphaFoldDB" id="M5UQ18"/>
<dbReference type="SUPFAM" id="SSF52172">
    <property type="entry name" value="CheY-like"/>
    <property type="match status" value="1"/>
</dbReference>
<protein>
    <submittedName>
        <fullName evidence="1">Uncharacterized protein</fullName>
    </submittedName>
</protein>
<name>M5UQ18_9BACT</name>
<gene>
    <name evidence="1" type="ORF">RSSM_00475</name>
</gene>
<dbReference type="EMBL" id="ANOH01000046">
    <property type="protein sequence ID" value="EMI58088.1"/>
    <property type="molecule type" value="Genomic_DNA"/>
</dbReference>
<comment type="caution">
    <text evidence="1">The sequence shown here is derived from an EMBL/GenBank/DDBJ whole genome shotgun (WGS) entry which is preliminary data.</text>
</comment>
<dbReference type="InterPro" id="IPR011006">
    <property type="entry name" value="CheY-like_superfamily"/>
</dbReference>
<dbReference type="PATRIC" id="fig|1263870.3.peg.518"/>
<organism evidence="1 2">
    <name type="scientific">Rhodopirellula sallentina SM41</name>
    <dbReference type="NCBI Taxonomy" id="1263870"/>
    <lineage>
        <taxon>Bacteria</taxon>
        <taxon>Pseudomonadati</taxon>
        <taxon>Planctomycetota</taxon>
        <taxon>Planctomycetia</taxon>
        <taxon>Pirellulales</taxon>
        <taxon>Pirellulaceae</taxon>
        <taxon>Rhodopirellula</taxon>
    </lineage>
</organism>
<reference evidence="1 2" key="1">
    <citation type="journal article" date="2013" name="Mar. Genomics">
        <title>Expression of sulfatases in Rhodopirellula baltica and the diversity of sulfatases in the genus Rhodopirellula.</title>
        <authorList>
            <person name="Wegner C.E."/>
            <person name="Richter-Heitmann T."/>
            <person name="Klindworth A."/>
            <person name="Klockow C."/>
            <person name="Richter M."/>
            <person name="Achstetter T."/>
            <person name="Glockner F.O."/>
            <person name="Harder J."/>
        </authorList>
    </citation>
    <scope>NUCLEOTIDE SEQUENCE [LARGE SCALE GENOMIC DNA]</scope>
    <source>
        <strain evidence="1 2">SM41</strain>
    </source>
</reference>
<accession>M5UQ18</accession>